<dbReference type="PROSITE" id="PS51918">
    <property type="entry name" value="RADICAL_SAM"/>
    <property type="match status" value="1"/>
</dbReference>
<sequence length="419" mass="46726">MATSSDRGLGSAPPPPPTAAYIHIPFCRQRCFYCDFPIAVTGFQSLTLDGWVGEYVEAVCQEIAGQQYLGLPLSTVFFGGGTPSLLPIAGLEKILAAVDKSLGIAPAAEISMEIDPGTFDQAQLHSYKNLGINRFSLGVQAFQDNLLTLCGRHHRRRDIDQAIMAIAKENITNWSLDLIAGLPEQTTADWHSSLSLALEAGPNHISCYDLVLEPQTVFDKWEQRGKLALPPSERSANFYRHAQQALTQASFHHYEISNYGRPGYECRHNQIYWRNLSYYGFGMGATSYIDGKRFGRPRTRNDYYQWLEFWLNQGGIIPGERVAPLENLLESLMLGLRLTAGVTWEQLPATSAGAKQTILATLTSFGDRPWLEFYERNNELLSPEKITTAAVQRFCLTDPEGMLYSNQILSALFAALEED</sequence>
<dbReference type="SFLD" id="SFLDS00029">
    <property type="entry name" value="Radical_SAM"/>
    <property type="match status" value="2"/>
</dbReference>
<reference evidence="5 6" key="1">
    <citation type="submission" date="2020-10" db="EMBL/GenBank/DDBJ databases">
        <authorList>
            <person name="Castelo-Branco R."/>
            <person name="Eusebio N."/>
            <person name="Adriana R."/>
            <person name="Vieira A."/>
            <person name="Brugerolle De Fraissinette N."/>
            <person name="Rezende De Castro R."/>
            <person name="Schneider M.P."/>
            <person name="Vasconcelos V."/>
            <person name="Leao P.N."/>
        </authorList>
    </citation>
    <scope>NUCLEOTIDE SEQUENCE [LARGE SCALE GENOMIC DNA]</scope>
    <source>
        <strain evidence="5 6">LEGE 00031</strain>
    </source>
</reference>
<accession>A0ABR9VN39</accession>
<keyword evidence="3" id="KW-0479">Metal-binding</keyword>
<keyword evidence="3" id="KW-0963">Cytoplasm</keyword>
<gene>
    <name evidence="5" type="ORF">IQ217_02550</name>
</gene>
<keyword evidence="3" id="KW-0949">S-adenosyl-L-methionine</keyword>
<keyword evidence="3" id="KW-0349">Heme</keyword>
<comment type="function">
    <text evidence="3">Probably acts as a heme chaperone, transferring heme to an unknown acceptor. Binds one molecule of heme per monomer, possibly covalently. Binds 1 [4Fe-4S] cluster. The cluster is coordinated with 3 cysteines and an exchangeable S-adenosyl-L-methionine.</text>
</comment>
<dbReference type="PANTHER" id="PTHR13932:SF5">
    <property type="entry name" value="RADICAL S-ADENOSYL METHIONINE DOMAIN-CONTAINING PROTEIN 1, MITOCHONDRIAL"/>
    <property type="match status" value="1"/>
</dbReference>
<keyword evidence="6" id="KW-1185">Reference proteome</keyword>
<dbReference type="InterPro" id="IPR034505">
    <property type="entry name" value="Coproporphyrinogen-III_oxidase"/>
</dbReference>
<dbReference type="PANTHER" id="PTHR13932">
    <property type="entry name" value="COPROPORPHYRINIGEN III OXIDASE"/>
    <property type="match status" value="1"/>
</dbReference>
<dbReference type="SMART" id="SM00729">
    <property type="entry name" value="Elp3"/>
    <property type="match status" value="1"/>
</dbReference>
<keyword evidence="3" id="KW-0004">4Fe-4S</keyword>
<evidence type="ECO:0000313" key="5">
    <source>
        <dbReference type="EMBL" id="MBE9252750.1"/>
    </source>
</evidence>
<organism evidence="5 6">
    <name type="scientific">Synechocystis salina LEGE 00031</name>
    <dbReference type="NCBI Taxonomy" id="1828736"/>
    <lineage>
        <taxon>Bacteria</taxon>
        <taxon>Bacillati</taxon>
        <taxon>Cyanobacteriota</taxon>
        <taxon>Cyanophyceae</taxon>
        <taxon>Synechococcales</taxon>
        <taxon>Merismopediaceae</taxon>
        <taxon>Synechocystis</taxon>
    </lineage>
</organism>
<dbReference type="EMBL" id="JADEVV010000005">
    <property type="protein sequence ID" value="MBE9252750.1"/>
    <property type="molecule type" value="Genomic_DNA"/>
</dbReference>
<evidence type="ECO:0000256" key="1">
    <source>
        <dbReference type="ARBA" id="ARBA00006100"/>
    </source>
</evidence>
<evidence type="ECO:0000313" key="6">
    <source>
        <dbReference type="Proteomes" id="UP000658720"/>
    </source>
</evidence>
<protein>
    <recommendedName>
        <fullName evidence="2 3">Heme chaperone HemW</fullName>
    </recommendedName>
</protein>
<dbReference type="InterPro" id="IPR007197">
    <property type="entry name" value="rSAM"/>
</dbReference>
<dbReference type="InterPro" id="IPR006638">
    <property type="entry name" value="Elp3/MiaA/NifB-like_rSAM"/>
</dbReference>
<dbReference type="InterPro" id="IPR004559">
    <property type="entry name" value="HemW-like"/>
</dbReference>
<evidence type="ECO:0000256" key="3">
    <source>
        <dbReference type="RuleBase" id="RU364116"/>
    </source>
</evidence>
<dbReference type="Proteomes" id="UP000658720">
    <property type="component" value="Unassembled WGS sequence"/>
</dbReference>
<keyword evidence="3" id="KW-0411">Iron-sulfur</keyword>
<dbReference type="InterPro" id="IPR058240">
    <property type="entry name" value="rSAM_sf"/>
</dbReference>
<evidence type="ECO:0000259" key="4">
    <source>
        <dbReference type="PROSITE" id="PS51918"/>
    </source>
</evidence>
<dbReference type="NCBIfam" id="TIGR00539">
    <property type="entry name" value="hemN_rel"/>
    <property type="match status" value="1"/>
</dbReference>
<comment type="caution">
    <text evidence="5">The sequence shown here is derived from an EMBL/GenBank/DDBJ whole genome shotgun (WGS) entry which is preliminary data.</text>
</comment>
<keyword evidence="3" id="KW-0408">Iron</keyword>
<dbReference type="SFLD" id="SFLDG01065">
    <property type="entry name" value="anaerobic_coproporphyrinogen-I"/>
    <property type="match status" value="2"/>
</dbReference>
<dbReference type="SUPFAM" id="SSF102114">
    <property type="entry name" value="Radical SAM enzymes"/>
    <property type="match status" value="1"/>
</dbReference>
<feature type="domain" description="Radical SAM core" evidence="4">
    <location>
        <begin position="12"/>
        <end position="249"/>
    </location>
</feature>
<keyword evidence="3" id="KW-0143">Chaperone</keyword>
<dbReference type="Gene3D" id="3.80.30.20">
    <property type="entry name" value="tm_1862 like domain"/>
    <property type="match status" value="1"/>
</dbReference>
<dbReference type="SFLD" id="SFLDF00288">
    <property type="entry name" value="HemN-like__clustered_with_nucl"/>
    <property type="match status" value="1"/>
</dbReference>
<dbReference type="InterPro" id="IPR023404">
    <property type="entry name" value="rSAM_horseshoe"/>
</dbReference>
<dbReference type="Pfam" id="PF04055">
    <property type="entry name" value="Radical_SAM"/>
    <property type="match status" value="1"/>
</dbReference>
<proteinExistence type="inferred from homology"/>
<comment type="subcellular location">
    <subcellularLocation>
        <location evidence="3">Cytoplasm</location>
    </subcellularLocation>
</comment>
<comment type="similarity">
    <text evidence="1">Belongs to the anaerobic coproporphyrinogen-III oxidase family. HemW subfamily.</text>
</comment>
<evidence type="ECO:0000256" key="2">
    <source>
        <dbReference type="ARBA" id="ARBA00017228"/>
    </source>
</evidence>
<dbReference type="SFLD" id="SFLDF00562">
    <property type="entry name" value="HemN-like__clustered_with_heat"/>
    <property type="match status" value="1"/>
</dbReference>
<dbReference type="RefSeq" id="WP_194018811.1">
    <property type="nucleotide sequence ID" value="NZ_JADEVV010000005.1"/>
</dbReference>
<name>A0ABR9VN39_9SYNC</name>